<dbReference type="InterPro" id="IPR001668">
    <property type="entry name" value="Mob_Pre"/>
</dbReference>
<accession>A0A6L5YP72</accession>
<protein>
    <recommendedName>
        <fullName evidence="5">Plasmid recombination enzyme</fullName>
    </recommendedName>
</protein>
<keyword evidence="4" id="KW-1185">Reference proteome</keyword>
<dbReference type="RefSeq" id="WP_154428844.1">
    <property type="nucleotide sequence ID" value="NZ_VUNI01000003.1"/>
</dbReference>
<dbReference type="GO" id="GO:0006310">
    <property type="term" value="P:DNA recombination"/>
    <property type="evidence" value="ECO:0007669"/>
    <property type="project" value="InterPro"/>
</dbReference>
<evidence type="ECO:0000313" key="3">
    <source>
        <dbReference type="EMBL" id="MST74078.1"/>
    </source>
</evidence>
<dbReference type="Pfam" id="PF01076">
    <property type="entry name" value="Mob_Pre"/>
    <property type="match status" value="1"/>
</dbReference>
<gene>
    <name evidence="3" type="ORF">FYJ75_03370</name>
</gene>
<proteinExistence type="inferred from homology"/>
<feature type="coiled-coil region" evidence="2">
    <location>
        <begin position="285"/>
        <end position="326"/>
    </location>
</feature>
<keyword evidence="2" id="KW-0175">Coiled coil</keyword>
<evidence type="ECO:0008006" key="5">
    <source>
        <dbReference type="Google" id="ProtNLM"/>
    </source>
</evidence>
<dbReference type="CDD" id="cd17242">
    <property type="entry name" value="MobM_relaxase"/>
    <property type="match status" value="1"/>
</dbReference>
<sequence length="383" mass="45315">MAERNCFRVVPIRTKSTIIKTMKHNERKEGEQTGKHIDQNLSQYNKTLYGTETCDLWREVVEAIQDKRVDEEEWQDVKDTIYKNDLRFKDGDKIRKDAVLAAEIEVHYPGETKKDENGVSRPIDEKRFAEWEKETIKFINDRFGGPQKTNVKQIVEHMDETGKPHLHAVFIPMYTDKKGQQRLSYHQYINGPRDLANVQTDYAKYVEHLGFERGLESSGYQRVESLKRARSIMTQNVNATLPAPEKGESARDYWARANSEYEKVLVQRDITEMNNKHLYKEREKSAQKDKKVHELEDQLQETMKNNVDMQQQIRDLQLELMESKREKEMERIGMELYDDKQILTEVYQPLKERFIREGEAYAIAHGLILDKDREEEKEINLQK</sequence>
<organism evidence="3 4">
    <name type="scientific">Roseburia porci</name>
    <dbReference type="NCBI Taxonomy" id="2605790"/>
    <lineage>
        <taxon>Bacteria</taxon>
        <taxon>Bacillati</taxon>
        <taxon>Bacillota</taxon>
        <taxon>Clostridia</taxon>
        <taxon>Lachnospirales</taxon>
        <taxon>Lachnospiraceae</taxon>
        <taxon>Roseburia</taxon>
    </lineage>
</organism>
<comment type="caution">
    <text evidence="3">The sequence shown here is derived from an EMBL/GenBank/DDBJ whole genome shotgun (WGS) entry which is preliminary data.</text>
</comment>
<name>A0A6L5YP72_9FIRM</name>
<dbReference type="AlphaFoldDB" id="A0A6L5YP72"/>
<evidence type="ECO:0000256" key="1">
    <source>
        <dbReference type="ARBA" id="ARBA00010657"/>
    </source>
</evidence>
<dbReference type="Gene3D" id="3.30.930.30">
    <property type="match status" value="1"/>
</dbReference>
<dbReference type="GO" id="GO:0003677">
    <property type="term" value="F:DNA binding"/>
    <property type="evidence" value="ECO:0007669"/>
    <property type="project" value="InterPro"/>
</dbReference>
<evidence type="ECO:0000313" key="4">
    <source>
        <dbReference type="Proteomes" id="UP000474024"/>
    </source>
</evidence>
<dbReference type="EMBL" id="VUNI01000003">
    <property type="protein sequence ID" value="MST74078.1"/>
    <property type="molecule type" value="Genomic_DNA"/>
</dbReference>
<reference evidence="3 4" key="1">
    <citation type="submission" date="2019-08" db="EMBL/GenBank/DDBJ databases">
        <title>In-depth cultivation of the pig gut microbiome towards novel bacterial diversity and tailored functional studies.</title>
        <authorList>
            <person name="Wylensek D."/>
            <person name="Hitch T.C.A."/>
            <person name="Clavel T."/>
        </authorList>
    </citation>
    <scope>NUCLEOTIDE SEQUENCE [LARGE SCALE GENOMIC DNA]</scope>
    <source>
        <strain evidence="3 4">MUC/MUC-530-WT-4D</strain>
    </source>
</reference>
<comment type="similarity">
    <text evidence="1">Belongs to the plasmid mobilization pre family.</text>
</comment>
<dbReference type="Proteomes" id="UP000474024">
    <property type="component" value="Unassembled WGS sequence"/>
</dbReference>
<evidence type="ECO:0000256" key="2">
    <source>
        <dbReference type="SAM" id="Coils"/>
    </source>
</evidence>